<dbReference type="OrthoDB" id="9810906at2"/>
<name>A0A1C7IE13_9FIRM</name>
<keyword evidence="3" id="KW-0472">Membrane</keyword>
<accession>A0A1C7IE13</accession>
<dbReference type="PANTHER" id="PTHR33393">
    <property type="entry name" value="POLYGLUTAMINE SYNTHESIS ACCESSORY PROTEIN RV0574C-RELATED"/>
    <property type="match status" value="1"/>
</dbReference>
<evidence type="ECO:0000259" key="4">
    <source>
        <dbReference type="SMART" id="SM00854"/>
    </source>
</evidence>
<comment type="similarity">
    <text evidence="1">Belongs to the CapA family.</text>
</comment>
<dbReference type="RefSeq" id="WP_065544002.1">
    <property type="nucleotide sequence ID" value="NZ_CP015405.2"/>
</dbReference>
<evidence type="ECO:0000256" key="1">
    <source>
        <dbReference type="ARBA" id="ARBA00005662"/>
    </source>
</evidence>
<sequence>MAYHYRRKEQERRKRERERKVRRIKIIFGVDAALVVILLLIFAVSKGMSAGSSEKETSAEAKTAKTENEKTEAAKTEAARDKSKKKDSAGKSEDSPETDKGADAGEKKTDEPVTITVSAAGDCTLGTDEFFNWSDSFPAKYEEVGDPAYFFRNVQPIFSQDDLTIVNFEGTLTNSENREDKQFAFKADPAYAKILTAGSVEAANMANNHSNDYGEQSYTDTIKALEDEGITTFGYDRIAVMDVKGVKVGLLGTYVLREGLGIKDSMIANLQSLKEQGAQIIISSFHWGSEKAYEPDSTQIELAHAAVDNGADLVLGHHPHVLEGIEEYRGKNIVYSLGNFCFGGNAYPSDMNTMIFQQTFTIKDGELQEDNVKNIIPCRISSEDGYNNYQPTPAEGEQKDDILQKIEEYSSWVQG</sequence>
<dbReference type="InterPro" id="IPR019079">
    <property type="entry name" value="Capsule_synth_CapA"/>
</dbReference>
<dbReference type="SUPFAM" id="SSF56300">
    <property type="entry name" value="Metallo-dependent phosphatases"/>
    <property type="match status" value="1"/>
</dbReference>
<dbReference type="AlphaFoldDB" id="A0A1C7IE13"/>
<dbReference type="KEGG" id="byl:A4V09_20515"/>
<dbReference type="InterPro" id="IPR029052">
    <property type="entry name" value="Metallo-depent_PP-like"/>
</dbReference>
<dbReference type="Proteomes" id="UP000092574">
    <property type="component" value="Chromosome"/>
</dbReference>
<keyword evidence="3" id="KW-1133">Transmembrane helix</keyword>
<evidence type="ECO:0000256" key="3">
    <source>
        <dbReference type="SAM" id="Phobius"/>
    </source>
</evidence>
<dbReference type="Pfam" id="PF09587">
    <property type="entry name" value="PGA_cap"/>
    <property type="match status" value="1"/>
</dbReference>
<organism evidence="5 6">
    <name type="scientific">Blautia pseudococcoides</name>
    <dbReference type="NCBI Taxonomy" id="1796616"/>
    <lineage>
        <taxon>Bacteria</taxon>
        <taxon>Bacillati</taxon>
        <taxon>Bacillota</taxon>
        <taxon>Clostridia</taxon>
        <taxon>Lachnospirales</taxon>
        <taxon>Lachnospiraceae</taxon>
        <taxon>Blautia</taxon>
    </lineage>
</organism>
<feature type="compositionally biased region" description="Basic and acidic residues" evidence="2">
    <location>
        <begin position="53"/>
        <end position="111"/>
    </location>
</feature>
<dbReference type="EMBL" id="CP015405">
    <property type="protein sequence ID" value="ANU77907.1"/>
    <property type="molecule type" value="Genomic_DNA"/>
</dbReference>
<feature type="domain" description="Capsule synthesis protein CapA" evidence="4">
    <location>
        <begin position="116"/>
        <end position="344"/>
    </location>
</feature>
<proteinExistence type="inferred from homology"/>
<keyword evidence="3" id="KW-0812">Transmembrane</keyword>
<feature type="transmembrane region" description="Helical" evidence="3">
    <location>
        <begin position="21"/>
        <end position="44"/>
    </location>
</feature>
<feature type="region of interest" description="Disordered" evidence="2">
    <location>
        <begin position="51"/>
        <end position="111"/>
    </location>
</feature>
<dbReference type="SMART" id="SM00854">
    <property type="entry name" value="PGA_cap"/>
    <property type="match status" value="1"/>
</dbReference>
<gene>
    <name evidence="5" type="ORF">A4V09_20515</name>
</gene>
<dbReference type="PANTHER" id="PTHR33393:SF11">
    <property type="entry name" value="POLYGLUTAMINE SYNTHESIS ACCESSORY PROTEIN RV0574C-RELATED"/>
    <property type="match status" value="1"/>
</dbReference>
<keyword evidence="6" id="KW-1185">Reference proteome</keyword>
<reference evidence="5" key="1">
    <citation type="submission" date="2017-04" db="EMBL/GenBank/DDBJ databases">
        <title>Complete Genome Sequences of Twelve Strains of a Stable Defined Moderately Diverse Mouse Microbiota 2 (sDMDMm2).</title>
        <authorList>
            <person name="Uchimura Y."/>
            <person name="Wyss M."/>
            <person name="Brugiroux S."/>
            <person name="Limenitakis J.P."/>
            <person name="Stecher B."/>
            <person name="McCoy K.D."/>
            <person name="Macpherson A.J."/>
        </authorList>
    </citation>
    <scope>NUCLEOTIDE SEQUENCE</scope>
    <source>
        <strain evidence="5">YL58</strain>
    </source>
</reference>
<evidence type="ECO:0000256" key="2">
    <source>
        <dbReference type="SAM" id="MobiDB-lite"/>
    </source>
</evidence>
<evidence type="ECO:0000313" key="5">
    <source>
        <dbReference type="EMBL" id="ANU77907.1"/>
    </source>
</evidence>
<dbReference type="InterPro" id="IPR052169">
    <property type="entry name" value="CW_Biosynth-Accessory"/>
</dbReference>
<evidence type="ECO:0000313" key="6">
    <source>
        <dbReference type="Proteomes" id="UP000092574"/>
    </source>
</evidence>
<protein>
    <submittedName>
        <fullName evidence="5">Capsular biosynthesis protein</fullName>
    </submittedName>
</protein>
<dbReference type="STRING" id="1796616.A4V09_20515"/>
<dbReference type="CDD" id="cd07381">
    <property type="entry name" value="MPP_CapA"/>
    <property type="match status" value="1"/>
</dbReference>
<dbReference type="Gene3D" id="3.60.21.10">
    <property type="match status" value="1"/>
</dbReference>